<evidence type="ECO:0008006" key="5">
    <source>
        <dbReference type="Google" id="ProtNLM"/>
    </source>
</evidence>
<name>A0A1I4XVK4_9PROT</name>
<proteinExistence type="predicted"/>
<feature type="chain" id="PRO_5010368083" description="Lipoprotein-attachment site-containing protein" evidence="2">
    <location>
        <begin position="20"/>
        <end position="56"/>
    </location>
</feature>
<sequence>MKYTLLAAVLAAMTMTACGKPNQALPEQEKDNFAKITSGTPAEPAAPSAEDDANKE</sequence>
<feature type="signal peptide" evidence="2">
    <location>
        <begin position="1"/>
        <end position="19"/>
    </location>
</feature>
<evidence type="ECO:0000256" key="1">
    <source>
        <dbReference type="SAM" id="MobiDB-lite"/>
    </source>
</evidence>
<dbReference type="PROSITE" id="PS51257">
    <property type="entry name" value="PROKAR_LIPOPROTEIN"/>
    <property type="match status" value="1"/>
</dbReference>
<keyword evidence="4" id="KW-1185">Reference proteome</keyword>
<reference evidence="4" key="1">
    <citation type="submission" date="2016-10" db="EMBL/GenBank/DDBJ databases">
        <authorList>
            <person name="Varghese N."/>
        </authorList>
    </citation>
    <scope>NUCLEOTIDE SEQUENCE [LARGE SCALE GENOMIC DNA]</scope>
    <source>
        <strain evidence="4">Nsp8</strain>
    </source>
</reference>
<dbReference type="Proteomes" id="UP000183107">
    <property type="component" value="Unassembled WGS sequence"/>
</dbReference>
<evidence type="ECO:0000313" key="3">
    <source>
        <dbReference type="EMBL" id="SFN29279.1"/>
    </source>
</evidence>
<dbReference type="EMBL" id="FOVJ01000001">
    <property type="protein sequence ID" value="SFN29279.1"/>
    <property type="molecule type" value="Genomic_DNA"/>
</dbReference>
<feature type="region of interest" description="Disordered" evidence="1">
    <location>
        <begin position="22"/>
        <end position="56"/>
    </location>
</feature>
<organism evidence="3 4">
    <name type="scientific">Nitrosospira briensis</name>
    <dbReference type="NCBI Taxonomy" id="35799"/>
    <lineage>
        <taxon>Bacteria</taxon>
        <taxon>Pseudomonadati</taxon>
        <taxon>Pseudomonadota</taxon>
        <taxon>Betaproteobacteria</taxon>
        <taxon>Nitrosomonadales</taxon>
        <taxon>Nitrosomonadaceae</taxon>
        <taxon>Nitrosospira</taxon>
    </lineage>
</organism>
<protein>
    <recommendedName>
        <fullName evidence="5">Lipoprotein-attachment site-containing protein</fullName>
    </recommendedName>
</protein>
<evidence type="ECO:0000256" key="2">
    <source>
        <dbReference type="SAM" id="SignalP"/>
    </source>
</evidence>
<gene>
    <name evidence="3" type="ORF">SAMN05216386_0312</name>
</gene>
<dbReference type="AlphaFoldDB" id="A0A1I4XVK4"/>
<evidence type="ECO:0000313" key="4">
    <source>
        <dbReference type="Proteomes" id="UP000183107"/>
    </source>
</evidence>
<dbReference type="RefSeq" id="WP_177186887.1">
    <property type="nucleotide sequence ID" value="NZ_FOVJ01000001.1"/>
</dbReference>
<accession>A0A1I4XVK4</accession>
<keyword evidence="2" id="KW-0732">Signal</keyword>